<sequence>MPPQSRPSSVAPATPRKVNEIKQVLDSLNRNFNVGVEMPGDTMSPADRKARATQDSQYARCVKIYTSLRFLFYHKEGNMLQRALDDFEGEARALSQTWLTSDQLGSRCRPDFPRAETAGQQLSFQNLLLETLDNLMTTTPSVSKFSDRLSAGTTPRKSNSFLNNNSVSFTTSRSALDQSFTANANPTATIHPTTPSSKRVAMMAEDDNTSPTGQRSSPKKHKGRQRPPMDEPVPFKLDTTKHVQSPAGGFRPMQQQNLNPFDAVPARQRVAASEVQDFAAAQIDPLGRNSTAMADTIGNHTRHMHPFDGIRSTETNLRTRDWVANIDLDIILSDSASGLGGRVGYPPSQTSAVSHQFSLPIHNSQPQIPQQVPKSQPVHAVAHVDLTTPDNISEASFHSATNSVAVKMNPVAVSHQAQQPAGFPAPVAILHQTQQLARFPPPVAVSHQTQHLAGIPPPVALGKPITSPLQRQDGFTPPSSSPTTLQDRLDMIWPKLPHWLETAPLAIIWEVTRIGLHCKVDLETLDMQYNPAWVKEGIKSIWADFRKFDEGLKDEDRLFKSFPERPAPDAFETAVNTFATPDSAVVMSANLDWNTTSKGPLLHVSMRPLRLEQACRLTRRFGADRFFEILTPSPAGGGAGTPPCMKEPKNSSLVIDWLVNTKHEFVGRTWQAFYTRDGGVRKPNREYRLEPDAKPIYKERVNFFAESGCTFYNARPASWVPPANEPLNKRFQFKASQMLDWLLCLKDNQDQPYLKLFSRIQLGLSQTTPVLVFEPTEICHRSEDILSPTNKVMNDGIGRMSRGVARKVRDKLGLTDIPSAIQARIGSAKGMWLVDVNDTGDDLWIETYPSQRKWRCDQSDEHQRTLEVRATSTELRSAGLNLQLLPVLEAQASNPDRMKAAISQRLAHDLDEQFKGQQDAFNDPILLRQWIAANFNGRASRVKNGCVSMLGGLPESKEEIVLLLLNSNFVPSQQAYMAKIIWDLQKQKCEQLKTKLNVKVSQSAYVYMVVDFWGVLKEGEVHLGFSNKFQAEGSDESLTLLTNRDVLVTRSPAHFPSDIQKVRAVFKSELACLKDVIVFSALGNVPLADKLSGGDYDGDQAWVCWDQEIVGFFQNAEVPPQPDLSKYMKKDKTTFEDLTRQNRGVSMDLRRELALYDMIGKAFHFAMQQDFLGICTNFKEKACYWRGNVTDDVALTLSTLVGQLVDQSKQGITFDVESWKALRYDLRVKHYDNPRYKADAWRGKGAPQHIIDHLKFNVAIPVIARNLTQLNELIRKSKDANETNANAEGVTYFYDRDLCKLSDHQDELAETSKTYAALLADLNGVLHGLRGRWKAAMAASGPTDYVANVRKLHEEYRAITLHSLIHLTAKPRSVDPKILNFLGNTNPKNDWVADPERWSHWALVKASRLFKLFYRQNGNFIFQMAGEQLTYLKAMATVRPDAGLAPVVVPLMWAGTGYDQRFSKLWTAKTRGDEASEYLGEGAVDRAAPEVFGVWDDGWKEDDDW</sequence>
<evidence type="ECO:0000259" key="2">
    <source>
        <dbReference type="Pfam" id="PF05183"/>
    </source>
</evidence>
<dbReference type="Pfam" id="PF05183">
    <property type="entry name" value="RdRP"/>
    <property type="match status" value="1"/>
</dbReference>
<evidence type="ECO:0000313" key="4">
    <source>
        <dbReference type="Proteomes" id="UP001172155"/>
    </source>
</evidence>
<dbReference type="PANTHER" id="PTHR23079:SF14">
    <property type="entry name" value="RNA-DEPENDENT RNA POLYMERASE"/>
    <property type="match status" value="1"/>
</dbReference>
<evidence type="ECO:0000256" key="1">
    <source>
        <dbReference type="SAM" id="MobiDB-lite"/>
    </source>
</evidence>
<feature type="domain" description="RDRP core" evidence="2">
    <location>
        <begin position="604"/>
        <end position="1258"/>
    </location>
</feature>
<keyword evidence="4" id="KW-1185">Reference proteome</keyword>
<reference evidence="3" key="1">
    <citation type="submission" date="2023-06" db="EMBL/GenBank/DDBJ databases">
        <title>Genome-scale phylogeny and comparative genomics of the fungal order Sordariales.</title>
        <authorList>
            <consortium name="Lawrence Berkeley National Laboratory"/>
            <person name="Hensen N."/>
            <person name="Bonometti L."/>
            <person name="Westerberg I."/>
            <person name="Brannstrom I.O."/>
            <person name="Guillou S."/>
            <person name="Cros-Aarteil S."/>
            <person name="Calhoun S."/>
            <person name="Haridas S."/>
            <person name="Kuo A."/>
            <person name="Mondo S."/>
            <person name="Pangilinan J."/>
            <person name="Riley R."/>
            <person name="LaButti K."/>
            <person name="Andreopoulos B."/>
            <person name="Lipzen A."/>
            <person name="Chen C."/>
            <person name="Yanf M."/>
            <person name="Daum C."/>
            <person name="Ng V."/>
            <person name="Clum A."/>
            <person name="Steindorff A."/>
            <person name="Ohm R."/>
            <person name="Martin F."/>
            <person name="Silar P."/>
            <person name="Natvig D."/>
            <person name="Lalanne C."/>
            <person name="Gautier V."/>
            <person name="Ament-velasquez S.L."/>
            <person name="Kruys A."/>
            <person name="Hutchinson M.I."/>
            <person name="Powell A.J."/>
            <person name="Barry K."/>
            <person name="Miller A.N."/>
            <person name="Grigoriev I.V."/>
            <person name="Debuchy R."/>
            <person name="Gladieux P."/>
            <person name="Thoren M.H."/>
            <person name="Johannesson H."/>
        </authorList>
    </citation>
    <scope>NUCLEOTIDE SEQUENCE</scope>
    <source>
        <strain evidence="3">SMH3187-1</strain>
    </source>
</reference>
<evidence type="ECO:0000313" key="3">
    <source>
        <dbReference type="EMBL" id="KAK0738910.1"/>
    </source>
</evidence>
<dbReference type="InterPro" id="IPR057596">
    <property type="entry name" value="RDRP_core"/>
</dbReference>
<organism evidence="3 4">
    <name type="scientific">Schizothecium vesticola</name>
    <dbReference type="NCBI Taxonomy" id="314040"/>
    <lineage>
        <taxon>Eukaryota</taxon>
        <taxon>Fungi</taxon>
        <taxon>Dikarya</taxon>
        <taxon>Ascomycota</taxon>
        <taxon>Pezizomycotina</taxon>
        <taxon>Sordariomycetes</taxon>
        <taxon>Sordariomycetidae</taxon>
        <taxon>Sordariales</taxon>
        <taxon>Schizotheciaceae</taxon>
        <taxon>Schizothecium</taxon>
    </lineage>
</organism>
<dbReference type="Proteomes" id="UP001172155">
    <property type="component" value="Unassembled WGS sequence"/>
</dbReference>
<dbReference type="PANTHER" id="PTHR23079">
    <property type="entry name" value="RNA-DEPENDENT RNA POLYMERASE"/>
    <property type="match status" value="1"/>
</dbReference>
<dbReference type="Gene3D" id="1.10.8.790">
    <property type="entry name" value="RNA-dependent RNA polymerase, slab domain, helical subdomain-like"/>
    <property type="match status" value="1"/>
</dbReference>
<dbReference type="GO" id="GO:0003723">
    <property type="term" value="F:RNA binding"/>
    <property type="evidence" value="ECO:0007669"/>
    <property type="project" value="UniProtKB-KW"/>
</dbReference>
<accession>A0AA40BR81</accession>
<protein>
    <submittedName>
        <fullName evidence="3">RNA dependent RNA polymerase-domain-containing protein</fullName>
    </submittedName>
</protein>
<dbReference type="GO" id="GO:0030422">
    <property type="term" value="P:siRNA processing"/>
    <property type="evidence" value="ECO:0007669"/>
    <property type="project" value="TreeGrafter"/>
</dbReference>
<feature type="region of interest" description="Disordered" evidence="1">
    <location>
        <begin position="143"/>
        <end position="165"/>
    </location>
</feature>
<dbReference type="InterPro" id="IPR007855">
    <property type="entry name" value="RDRP"/>
</dbReference>
<gene>
    <name evidence="3" type="ORF">B0T18DRAFT_395126</name>
</gene>
<comment type="caution">
    <text evidence="3">The sequence shown here is derived from an EMBL/GenBank/DDBJ whole genome shotgun (WGS) entry which is preliminary data.</text>
</comment>
<name>A0AA40BR81_9PEZI</name>
<dbReference type="GO" id="GO:0003968">
    <property type="term" value="F:RNA-directed RNA polymerase activity"/>
    <property type="evidence" value="ECO:0007669"/>
    <property type="project" value="UniProtKB-KW"/>
</dbReference>
<feature type="region of interest" description="Disordered" evidence="1">
    <location>
        <begin position="206"/>
        <end position="236"/>
    </location>
</feature>
<dbReference type="EMBL" id="JAUKUD010000007">
    <property type="protein sequence ID" value="KAK0738910.1"/>
    <property type="molecule type" value="Genomic_DNA"/>
</dbReference>
<proteinExistence type="predicted"/>
<dbReference type="GO" id="GO:0031380">
    <property type="term" value="C:nuclear RNA-directed RNA polymerase complex"/>
    <property type="evidence" value="ECO:0007669"/>
    <property type="project" value="TreeGrafter"/>
</dbReference>